<dbReference type="PANTHER" id="PTHR46806:SF7">
    <property type="entry name" value="COAGULATION FACTOR VIII"/>
    <property type="match status" value="1"/>
</dbReference>
<dbReference type="GO" id="GO:0012505">
    <property type="term" value="C:endomembrane system"/>
    <property type="evidence" value="ECO:0007669"/>
    <property type="project" value="UniProtKB-SubCell"/>
</dbReference>
<dbReference type="Pfam" id="PF00754">
    <property type="entry name" value="F5_F8_type_C"/>
    <property type="match status" value="4"/>
</dbReference>
<dbReference type="GO" id="GO:0038023">
    <property type="term" value="F:signaling receptor activity"/>
    <property type="evidence" value="ECO:0007669"/>
    <property type="project" value="TreeGrafter"/>
</dbReference>
<dbReference type="GO" id="GO:0005576">
    <property type="term" value="C:extracellular region"/>
    <property type="evidence" value="ECO:0007669"/>
    <property type="project" value="UniProtKB-SubCell"/>
</dbReference>
<reference evidence="5" key="1">
    <citation type="submission" date="2025-08" db="UniProtKB">
        <authorList>
            <consortium name="RefSeq"/>
        </authorList>
    </citation>
    <scope>IDENTIFICATION</scope>
</reference>
<keyword evidence="4" id="KW-1185">Reference proteome</keyword>
<feature type="domain" description="F5/8 type C" evidence="3">
    <location>
        <begin position="385"/>
        <end position="533"/>
    </location>
</feature>
<evidence type="ECO:0000256" key="1">
    <source>
        <dbReference type="ARBA" id="ARBA00023157"/>
    </source>
</evidence>
<sequence length="970" mass="108908">MAEKHLLLLVLITVIPESLGVACYIGNQWKASTNGNSSLFLTTYEKDPCNCSSFDLGGANIWPTGRDTPQTTFIKKMVFDSDTSKVHAFLNCPERCDKPLGFGKGYIPDSSIAVYGNKEVHFTRVNQRVQLCPTTHSINIQLDLGRSEHISGIMMQFESTERILLPLTMVYMMVSFSNHADVHEMHFNLSLETKASLYGYSLEKLFEEVIVARYLEISWFSEELLPCFQFELLGCRELCQSSLGLMDGFIPDANIHIRSPFGVFFGPEKARPIPKGAYDSGQGWCVGEQEPNSECWIQVDLINATFVSGVRVESMTDWPILDGLHVGYSEEENNWNIIHSGNLLRKNNTEYFSSPVVARYVRIFIDKMQNKDACLRFEIVGCQGCRAPLGMADGSVPDSAITASTVQSVDFQPHFGRLYNSNLTTTSGFAVWCASSADQYPWISVDLSRALFISGVITQGAQCCQYWVQTFKVKYKREDNEAFESVGKSFVANTDQNTPVENFFEQPIIGRQVRIVALTWHARPCLRFELLGCKECKDTLGMEDGTIEDERITASSSKTLYVNPIDSLRPGRPLPDLWILETIDEALPYFTRNQIIIDLSRPTVVSGMTLYASSTSIHSSFMLAYAVDPLHYTYYLDHNNQTVFFTPSLDKAGVIRFPSALYTRFVKLRYRELIHRRFLSQIELWGCRGRCEDKLGVEDGTIPDERMTASSVLEDPLGHSSAHSARLNNQQAWSPMSTDTHPWIQVNLGSDTVVTGVVTQGGGLAHDGSTQRHWVETYKVGYCGNCLETTAAGLIHDVADESGRVQVFLANSDRDSPVENLFSQPVLARLVRVVPLSWHGFSAMRLELLGCPTFCQERLGLENGEISNHQISSSGSWDSRTHGPQRARLNQRGDPELGLAGGWLAHTDNVHAEVWLEVDFTRWTHVTGVITQGRQDKSQWVIVFKVSFLQNRSWLFVKTSHSSSERLDSL</sequence>
<dbReference type="RefSeq" id="XP_022106177.1">
    <property type="nucleotide sequence ID" value="XM_022250485.1"/>
</dbReference>
<keyword evidence="2" id="KW-0732">Signal</keyword>
<feature type="domain" description="F5/8 type C" evidence="3">
    <location>
        <begin position="855"/>
        <end position="970"/>
    </location>
</feature>
<dbReference type="Proteomes" id="UP000694845">
    <property type="component" value="Unplaced"/>
</dbReference>
<dbReference type="GO" id="GO:0007155">
    <property type="term" value="P:cell adhesion"/>
    <property type="evidence" value="ECO:0007669"/>
    <property type="project" value="UniProtKB-KW"/>
</dbReference>
<feature type="chain" id="PRO_5034662833" evidence="2">
    <location>
        <begin position="21"/>
        <end position="970"/>
    </location>
</feature>
<dbReference type="GeneID" id="110987618"/>
<dbReference type="SMART" id="SM00231">
    <property type="entry name" value="FA58C"/>
    <property type="match status" value="4"/>
</dbReference>
<dbReference type="OrthoDB" id="9972451at2759"/>
<proteinExistence type="predicted"/>
<dbReference type="GO" id="GO:0005886">
    <property type="term" value="C:plasma membrane"/>
    <property type="evidence" value="ECO:0007669"/>
    <property type="project" value="TreeGrafter"/>
</dbReference>
<feature type="domain" description="F5/8 type C" evidence="3">
    <location>
        <begin position="239"/>
        <end position="382"/>
    </location>
</feature>
<organism evidence="4 5">
    <name type="scientific">Acanthaster planci</name>
    <name type="common">Crown-of-thorns starfish</name>
    <dbReference type="NCBI Taxonomy" id="133434"/>
    <lineage>
        <taxon>Eukaryota</taxon>
        <taxon>Metazoa</taxon>
        <taxon>Echinodermata</taxon>
        <taxon>Eleutherozoa</taxon>
        <taxon>Asterozoa</taxon>
        <taxon>Asteroidea</taxon>
        <taxon>Valvatacea</taxon>
        <taxon>Valvatida</taxon>
        <taxon>Acanthasteridae</taxon>
        <taxon>Acanthaster</taxon>
    </lineage>
</organism>
<name>A0A8B7ZM82_ACAPL</name>
<dbReference type="AlphaFoldDB" id="A0A8B7ZM82"/>
<dbReference type="InterPro" id="IPR050633">
    <property type="entry name" value="Neuropilin_MCO_CoagFactor"/>
</dbReference>
<dbReference type="CDD" id="cd00057">
    <property type="entry name" value="FA58C"/>
    <property type="match status" value="2"/>
</dbReference>
<evidence type="ECO:0000313" key="5">
    <source>
        <dbReference type="RefSeq" id="XP_022106177.1"/>
    </source>
</evidence>
<feature type="domain" description="F5/8 type C" evidence="3">
    <location>
        <begin position="536"/>
        <end position="687"/>
    </location>
</feature>
<dbReference type="PANTHER" id="PTHR46806">
    <property type="entry name" value="F5/8 TYPE C DOMAIN-CONTAINING PROTEIN"/>
    <property type="match status" value="1"/>
</dbReference>
<dbReference type="PROSITE" id="PS01285">
    <property type="entry name" value="FA58C_1"/>
    <property type="match status" value="2"/>
</dbReference>
<evidence type="ECO:0000313" key="4">
    <source>
        <dbReference type="Proteomes" id="UP000694845"/>
    </source>
</evidence>
<keyword evidence="1" id="KW-1015">Disulfide bond</keyword>
<dbReference type="InterPro" id="IPR000421">
    <property type="entry name" value="FA58C"/>
</dbReference>
<dbReference type="Gene3D" id="2.60.120.260">
    <property type="entry name" value="Galactose-binding domain-like"/>
    <property type="match status" value="6"/>
</dbReference>
<feature type="domain" description="F5/8 type C" evidence="3">
    <location>
        <begin position="691"/>
        <end position="851"/>
    </location>
</feature>
<dbReference type="KEGG" id="aplc:110987618"/>
<gene>
    <name evidence="5" type="primary">LOC110987618</name>
</gene>
<dbReference type="OMA" id="CHFKATD"/>
<evidence type="ECO:0000256" key="2">
    <source>
        <dbReference type="SAM" id="SignalP"/>
    </source>
</evidence>
<accession>A0A8B7ZM82</accession>
<evidence type="ECO:0000259" key="3">
    <source>
        <dbReference type="PROSITE" id="PS50022"/>
    </source>
</evidence>
<protein>
    <submittedName>
        <fullName evidence="5">Uncharacterized protein LOC110987618</fullName>
    </submittedName>
</protein>
<dbReference type="SUPFAM" id="SSF49785">
    <property type="entry name" value="Galactose-binding domain-like"/>
    <property type="match status" value="6"/>
</dbReference>
<feature type="signal peptide" evidence="2">
    <location>
        <begin position="1"/>
        <end position="20"/>
    </location>
</feature>
<dbReference type="PROSITE" id="PS50022">
    <property type="entry name" value="FA58C_3"/>
    <property type="match status" value="5"/>
</dbReference>
<dbReference type="InterPro" id="IPR008979">
    <property type="entry name" value="Galactose-bd-like_sf"/>
</dbReference>
<dbReference type="PROSITE" id="PS01286">
    <property type="entry name" value="FA58C_2"/>
    <property type="match status" value="1"/>
</dbReference>